<feature type="region of interest" description="Disordered" evidence="6">
    <location>
        <begin position="1"/>
        <end position="29"/>
    </location>
</feature>
<feature type="transmembrane region" description="Helical" evidence="7">
    <location>
        <begin position="238"/>
        <end position="259"/>
    </location>
</feature>
<feature type="compositionally biased region" description="Basic and acidic residues" evidence="6">
    <location>
        <begin position="10"/>
        <end position="20"/>
    </location>
</feature>
<gene>
    <name evidence="9" type="ORF">BKA59DRAFT_437062</name>
</gene>
<dbReference type="Pfam" id="PF01490">
    <property type="entry name" value="Aa_trans"/>
    <property type="match status" value="2"/>
</dbReference>
<dbReference type="AlphaFoldDB" id="A0A8K0RWV0"/>
<keyword evidence="10" id="KW-1185">Reference proteome</keyword>
<feature type="transmembrane region" description="Helical" evidence="7">
    <location>
        <begin position="396"/>
        <end position="417"/>
    </location>
</feature>
<evidence type="ECO:0000256" key="4">
    <source>
        <dbReference type="ARBA" id="ARBA00022989"/>
    </source>
</evidence>
<feature type="transmembrane region" description="Helical" evidence="7">
    <location>
        <begin position="84"/>
        <end position="105"/>
    </location>
</feature>
<comment type="caution">
    <text evidence="9">The sequence shown here is derived from an EMBL/GenBank/DDBJ whole genome shotgun (WGS) entry which is preliminary data.</text>
</comment>
<protein>
    <submittedName>
        <fullName evidence="9">Transmembrane amino acid transporter protein-domain-containing protein</fullName>
    </submittedName>
</protein>
<comment type="similarity">
    <text evidence="2">Belongs to the amino acid/polyamine transporter 2 family.</text>
</comment>
<feature type="domain" description="Amino acid transporter transmembrane" evidence="8">
    <location>
        <begin position="54"/>
        <end position="287"/>
    </location>
</feature>
<sequence>MSYPSEQVDEAAKKSDDRDLVQSPSLGPTETANTVTYDAVFGTITEDGPNYRNVGWIGTSVLMMKTQIGLGVLSIPAAFDTLGLLPGVICLLVVAIITTWSNYIVGVFKVNHPEVYGIDDASKLIFGTIGREVLAAGFSLYLVFAAGSGMLGISIGLNAISTHGTCTAIFVAVAAIGVIILSSIRTLERLSWIAWVGLVTLLVSVFMVTISVGVQDRPDAAPPGLWSSDWKLVGNPSFAAAASAISMFVLSYAGTPFFFPIVSEMRDPRHYTKALMLCQVVVTITYLIKKVSYGIALPGLFASTTLAIHLVGKHFFVRVLRGSKHLTSNTFTHWATWFGCICGCAIISYCIASGIPVFGPLIGLIGALLGTLQCFQPMACMWLYDNWSTGKEDMSARWLFMVCWSLFVIVSGTFLMIAGTYGSVIGIIDALKVEGASGPWSCVDNSNST</sequence>
<evidence type="ECO:0000256" key="2">
    <source>
        <dbReference type="ARBA" id="ARBA00008066"/>
    </source>
</evidence>
<dbReference type="GO" id="GO:0015179">
    <property type="term" value="F:L-amino acid transmembrane transporter activity"/>
    <property type="evidence" value="ECO:0007669"/>
    <property type="project" value="TreeGrafter"/>
</dbReference>
<feature type="transmembrane region" description="Helical" evidence="7">
    <location>
        <begin position="333"/>
        <end position="355"/>
    </location>
</feature>
<dbReference type="PANTHER" id="PTHR22950">
    <property type="entry name" value="AMINO ACID TRANSPORTER"/>
    <property type="match status" value="1"/>
</dbReference>
<feature type="transmembrane region" description="Helical" evidence="7">
    <location>
        <begin position="294"/>
        <end position="312"/>
    </location>
</feature>
<dbReference type="InterPro" id="IPR013057">
    <property type="entry name" value="AA_transpt_TM"/>
</dbReference>
<accession>A0A8K0RWV0</accession>
<feature type="transmembrane region" description="Helical" evidence="7">
    <location>
        <begin position="160"/>
        <end position="181"/>
    </location>
</feature>
<comment type="subcellular location">
    <subcellularLocation>
        <location evidence="1">Membrane</location>
        <topology evidence="1">Multi-pass membrane protein</topology>
    </subcellularLocation>
</comment>
<organism evidence="9 10">
    <name type="scientific">Fusarium tricinctum</name>
    <dbReference type="NCBI Taxonomy" id="61284"/>
    <lineage>
        <taxon>Eukaryota</taxon>
        <taxon>Fungi</taxon>
        <taxon>Dikarya</taxon>
        <taxon>Ascomycota</taxon>
        <taxon>Pezizomycotina</taxon>
        <taxon>Sordariomycetes</taxon>
        <taxon>Hypocreomycetidae</taxon>
        <taxon>Hypocreales</taxon>
        <taxon>Nectriaceae</taxon>
        <taxon>Fusarium</taxon>
        <taxon>Fusarium tricinctum species complex</taxon>
    </lineage>
</organism>
<keyword evidence="4 7" id="KW-1133">Transmembrane helix</keyword>
<dbReference type="OrthoDB" id="40134at2759"/>
<name>A0A8K0RWV0_9HYPO</name>
<feature type="transmembrane region" description="Helical" evidence="7">
    <location>
        <begin position="193"/>
        <end position="214"/>
    </location>
</feature>
<evidence type="ECO:0000256" key="3">
    <source>
        <dbReference type="ARBA" id="ARBA00022692"/>
    </source>
</evidence>
<feature type="transmembrane region" description="Helical" evidence="7">
    <location>
        <begin position="361"/>
        <end position="384"/>
    </location>
</feature>
<evidence type="ECO:0000256" key="6">
    <source>
        <dbReference type="SAM" id="MobiDB-lite"/>
    </source>
</evidence>
<evidence type="ECO:0000256" key="5">
    <source>
        <dbReference type="ARBA" id="ARBA00023136"/>
    </source>
</evidence>
<keyword evidence="5 7" id="KW-0472">Membrane</keyword>
<proteinExistence type="inferred from homology"/>
<reference evidence="9" key="1">
    <citation type="journal article" date="2021" name="Nat. Commun.">
        <title>Genetic determinants of endophytism in the Arabidopsis root mycobiome.</title>
        <authorList>
            <person name="Mesny F."/>
            <person name="Miyauchi S."/>
            <person name="Thiergart T."/>
            <person name="Pickel B."/>
            <person name="Atanasova L."/>
            <person name="Karlsson M."/>
            <person name="Huettel B."/>
            <person name="Barry K.W."/>
            <person name="Haridas S."/>
            <person name="Chen C."/>
            <person name="Bauer D."/>
            <person name="Andreopoulos W."/>
            <person name="Pangilinan J."/>
            <person name="LaButti K."/>
            <person name="Riley R."/>
            <person name="Lipzen A."/>
            <person name="Clum A."/>
            <person name="Drula E."/>
            <person name="Henrissat B."/>
            <person name="Kohler A."/>
            <person name="Grigoriev I.V."/>
            <person name="Martin F.M."/>
            <person name="Hacquard S."/>
        </authorList>
    </citation>
    <scope>NUCLEOTIDE SEQUENCE</scope>
    <source>
        <strain evidence="9">MPI-SDFR-AT-0068</strain>
    </source>
</reference>
<evidence type="ECO:0000256" key="7">
    <source>
        <dbReference type="SAM" id="Phobius"/>
    </source>
</evidence>
<dbReference type="Proteomes" id="UP000813427">
    <property type="component" value="Unassembled WGS sequence"/>
</dbReference>
<evidence type="ECO:0000313" key="9">
    <source>
        <dbReference type="EMBL" id="KAH7245042.1"/>
    </source>
</evidence>
<evidence type="ECO:0000256" key="1">
    <source>
        <dbReference type="ARBA" id="ARBA00004141"/>
    </source>
</evidence>
<evidence type="ECO:0000259" key="8">
    <source>
        <dbReference type="Pfam" id="PF01490"/>
    </source>
</evidence>
<dbReference type="EMBL" id="JAGPXF010000004">
    <property type="protein sequence ID" value="KAH7245042.1"/>
    <property type="molecule type" value="Genomic_DNA"/>
</dbReference>
<keyword evidence="3 7" id="KW-0812">Transmembrane</keyword>
<dbReference type="PANTHER" id="PTHR22950:SF683">
    <property type="entry name" value="AMINO ACID TRANSPORTER (EUROFUNG)"/>
    <property type="match status" value="1"/>
</dbReference>
<feature type="transmembrane region" description="Helical" evidence="7">
    <location>
        <begin position="133"/>
        <end position="154"/>
    </location>
</feature>
<dbReference type="GO" id="GO:0016020">
    <property type="term" value="C:membrane"/>
    <property type="evidence" value="ECO:0007669"/>
    <property type="project" value="UniProtKB-SubCell"/>
</dbReference>
<feature type="domain" description="Amino acid transporter transmembrane" evidence="8">
    <location>
        <begin position="326"/>
        <end position="424"/>
    </location>
</feature>
<evidence type="ECO:0000313" key="10">
    <source>
        <dbReference type="Proteomes" id="UP000813427"/>
    </source>
</evidence>